<dbReference type="PIRSF" id="PIRSF002131">
    <property type="entry name" value="Ribosomal_S11"/>
    <property type="match status" value="1"/>
</dbReference>
<dbReference type="InterPro" id="IPR036967">
    <property type="entry name" value="Ribosomal_uS11_sf"/>
</dbReference>
<proteinExistence type="inferred from homology"/>
<dbReference type="GO" id="GO:1990904">
    <property type="term" value="C:ribonucleoprotein complex"/>
    <property type="evidence" value="ECO:0007669"/>
    <property type="project" value="UniProtKB-KW"/>
</dbReference>
<dbReference type="STRING" id="1573173.A0A167EH33"/>
<dbReference type="Gene3D" id="3.30.420.80">
    <property type="entry name" value="Ribosomal protein S11"/>
    <property type="match status" value="1"/>
</dbReference>
<evidence type="ECO:0000313" key="7">
    <source>
        <dbReference type="Proteomes" id="UP000076584"/>
    </source>
</evidence>
<dbReference type="NCBIfam" id="NF007176">
    <property type="entry name" value="PRK09607.1"/>
    <property type="match status" value="1"/>
</dbReference>
<keyword evidence="2 4" id="KW-0689">Ribosomal protein</keyword>
<evidence type="ECO:0000256" key="4">
    <source>
        <dbReference type="RuleBase" id="RU003629"/>
    </source>
</evidence>
<name>A0A167EH33_COLIC</name>
<sequence length="160" mass="17073">LHPYDLFKMPTKTVATSKEASKESMIGTLPGQNDLVFGVARIFASFNDTFVHITDLTGRETIARVTGGMKVKSDRDESSPYAAMLAAQDAAARCKEHGINALHIKIRGTGGTGSKTPGPGGQAALRALARAGIKIGRIEDVTPVPSDSTRRKGGRRGRRR</sequence>
<evidence type="ECO:0000256" key="3">
    <source>
        <dbReference type="ARBA" id="ARBA00023274"/>
    </source>
</evidence>
<dbReference type="PANTHER" id="PTHR11759">
    <property type="entry name" value="40S RIBOSOMAL PROTEIN S14/30S RIBOSOMAL PROTEIN S11"/>
    <property type="match status" value="1"/>
</dbReference>
<dbReference type="GO" id="GO:0003735">
    <property type="term" value="F:structural constituent of ribosome"/>
    <property type="evidence" value="ECO:0007669"/>
    <property type="project" value="InterPro"/>
</dbReference>
<keyword evidence="3 4" id="KW-0687">Ribonucleoprotein</keyword>
<dbReference type="FunFam" id="3.30.420.80:FF:000002">
    <property type="entry name" value="40S ribosomal protein S14"/>
    <property type="match status" value="1"/>
</dbReference>
<feature type="compositionally biased region" description="Basic residues" evidence="5">
    <location>
        <begin position="151"/>
        <end position="160"/>
    </location>
</feature>
<evidence type="ECO:0000256" key="5">
    <source>
        <dbReference type="SAM" id="MobiDB-lite"/>
    </source>
</evidence>
<organism evidence="6 7">
    <name type="scientific">Colletotrichum incanum</name>
    <name type="common">Soybean anthracnose fungus</name>
    <dbReference type="NCBI Taxonomy" id="1573173"/>
    <lineage>
        <taxon>Eukaryota</taxon>
        <taxon>Fungi</taxon>
        <taxon>Dikarya</taxon>
        <taxon>Ascomycota</taxon>
        <taxon>Pezizomycotina</taxon>
        <taxon>Sordariomycetes</taxon>
        <taxon>Hypocreomycetidae</taxon>
        <taxon>Glomerellales</taxon>
        <taxon>Glomerellaceae</taxon>
        <taxon>Colletotrichum</taxon>
        <taxon>Colletotrichum spaethianum species complex</taxon>
    </lineage>
</organism>
<dbReference type="GO" id="GO:0005840">
    <property type="term" value="C:ribosome"/>
    <property type="evidence" value="ECO:0007669"/>
    <property type="project" value="UniProtKB-KW"/>
</dbReference>
<dbReference type="GO" id="GO:0006412">
    <property type="term" value="P:translation"/>
    <property type="evidence" value="ECO:0007669"/>
    <property type="project" value="InterPro"/>
</dbReference>
<reference evidence="6 7" key="1">
    <citation type="submission" date="2015-06" db="EMBL/GenBank/DDBJ databases">
        <title>Survival trade-offs in plant roots during colonization by closely related pathogenic and mutualistic fungi.</title>
        <authorList>
            <person name="Hacquard S."/>
            <person name="Kracher B."/>
            <person name="Hiruma K."/>
            <person name="Weinman A."/>
            <person name="Muench P."/>
            <person name="Garrido Oter R."/>
            <person name="Ver Loren van Themaat E."/>
            <person name="Dallerey J.-F."/>
            <person name="Damm U."/>
            <person name="Henrissat B."/>
            <person name="Lespinet O."/>
            <person name="Thon M."/>
            <person name="Kemen E."/>
            <person name="McHardy A.C."/>
            <person name="Schulze-Lefert P."/>
            <person name="O'Connell R.J."/>
        </authorList>
    </citation>
    <scope>NUCLEOTIDE SEQUENCE [LARGE SCALE GENOMIC DNA]</scope>
    <source>
        <strain evidence="6 7">MAFF 238704</strain>
    </source>
</reference>
<accession>A0A167EH33</accession>
<evidence type="ECO:0000256" key="1">
    <source>
        <dbReference type="ARBA" id="ARBA00006194"/>
    </source>
</evidence>
<dbReference type="InterPro" id="IPR018102">
    <property type="entry name" value="Ribosomal_uS11_CS"/>
</dbReference>
<feature type="region of interest" description="Disordered" evidence="5">
    <location>
        <begin position="139"/>
        <end position="160"/>
    </location>
</feature>
<dbReference type="Proteomes" id="UP000076584">
    <property type="component" value="Unassembled WGS sequence"/>
</dbReference>
<gene>
    <name evidence="6" type="ORF">CI238_09342</name>
</gene>
<dbReference type="HAMAP" id="MF_01310">
    <property type="entry name" value="Ribosomal_uS11"/>
    <property type="match status" value="1"/>
</dbReference>
<evidence type="ECO:0000256" key="2">
    <source>
        <dbReference type="ARBA" id="ARBA00022980"/>
    </source>
</evidence>
<feature type="non-terminal residue" evidence="6">
    <location>
        <position position="1"/>
    </location>
</feature>
<keyword evidence="7" id="KW-1185">Reference proteome</keyword>
<dbReference type="EMBL" id="LFIW01000726">
    <property type="protein sequence ID" value="KZL85127.1"/>
    <property type="molecule type" value="Genomic_DNA"/>
</dbReference>
<comment type="caution">
    <text evidence="6">The sequence shown here is derived from an EMBL/GenBank/DDBJ whole genome shotgun (WGS) entry which is preliminary data.</text>
</comment>
<dbReference type="InterPro" id="IPR001971">
    <property type="entry name" value="Ribosomal_uS11"/>
</dbReference>
<protein>
    <submittedName>
        <fullName evidence="6">40s ribosomal protein s14</fullName>
    </submittedName>
</protein>
<evidence type="ECO:0000313" key="6">
    <source>
        <dbReference type="EMBL" id="KZL85127.1"/>
    </source>
</evidence>
<dbReference type="AlphaFoldDB" id="A0A167EH33"/>
<comment type="similarity">
    <text evidence="1 4">Belongs to the universal ribosomal protein uS11 family.</text>
</comment>
<dbReference type="PROSITE" id="PS00054">
    <property type="entry name" value="RIBOSOMAL_S11"/>
    <property type="match status" value="1"/>
</dbReference>
<dbReference type="Pfam" id="PF00411">
    <property type="entry name" value="Ribosomal_S11"/>
    <property type="match status" value="1"/>
</dbReference>
<dbReference type="SUPFAM" id="SSF53137">
    <property type="entry name" value="Translational machinery components"/>
    <property type="match status" value="1"/>
</dbReference>